<keyword evidence="3" id="KW-1185">Reference proteome</keyword>
<feature type="non-terminal residue" evidence="2">
    <location>
        <position position="205"/>
    </location>
</feature>
<name>A0A2P6MYM0_9EUKA</name>
<feature type="coiled-coil region" evidence="1">
    <location>
        <begin position="65"/>
        <end position="92"/>
    </location>
</feature>
<evidence type="ECO:0000313" key="3">
    <source>
        <dbReference type="Proteomes" id="UP000241769"/>
    </source>
</evidence>
<sequence>MVLHWLKSYPTWDAGAADHELLTDTYQSQVLRGLNTINSAFNDYKPFSNTFINNPNLKGLFERELTTYDNKKQCMKMNNKRYEERLQELLEEKESAVLWCMVTTLEPNSSMSLCTSRMYKQDNVLSLELQLEEMHKTLDQRDKFITKQMMDVHKACSEQTQMETQGTSPTHKPSLASASMRHRLLSFTYKCFSENLQTDHRKQAF</sequence>
<dbReference type="Proteomes" id="UP000241769">
    <property type="component" value="Unassembled WGS sequence"/>
</dbReference>
<gene>
    <name evidence="2" type="ORF">PROFUN_15611</name>
</gene>
<evidence type="ECO:0000256" key="1">
    <source>
        <dbReference type="SAM" id="Coils"/>
    </source>
</evidence>
<proteinExistence type="predicted"/>
<dbReference type="InParanoid" id="A0A2P6MYM0"/>
<protein>
    <submittedName>
        <fullName evidence="2">Uncharacterized protein</fullName>
    </submittedName>
</protein>
<dbReference type="AlphaFoldDB" id="A0A2P6MYM0"/>
<comment type="caution">
    <text evidence="2">The sequence shown here is derived from an EMBL/GenBank/DDBJ whole genome shotgun (WGS) entry which is preliminary data.</text>
</comment>
<evidence type="ECO:0000313" key="2">
    <source>
        <dbReference type="EMBL" id="PRP76810.1"/>
    </source>
</evidence>
<accession>A0A2P6MYM0</accession>
<dbReference type="EMBL" id="MDYQ01000300">
    <property type="protein sequence ID" value="PRP76810.1"/>
    <property type="molecule type" value="Genomic_DNA"/>
</dbReference>
<reference evidence="2 3" key="1">
    <citation type="journal article" date="2018" name="Genome Biol. Evol.">
        <title>Multiple Roots of Fruiting Body Formation in Amoebozoa.</title>
        <authorList>
            <person name="Hillmann F."/>
            <person name="Forbes G."/>
            <person name="Novohradska S."/>
            <person name="Ferling I."/>
            <person name="Riege K."/>
            <person name="Groth M."/>
            <person name="Westermann M."/>
            <person name="Marz M."/>
            <person name="Spaller T."/>
            <person name="Winckler T."/>
            <person name="Schaap P."/>
            <person name="Glockner G."/>
        </authorList>
    </citation>
    <scope>NUCLEOTIDE SEQUENCE [LARGE SCALE GENOMIC DNA]</scope>
    <source>
        <strain evidence="2 3">Jena</strain>
    </source>
</reference>
<organism evidence="2 3">
    <name type="scientific">Planoprotostelium fungivorum</name>
    <dbReference type="NCBI Taxonomy" id="1890364"/>
    <lineage>
        <taxon>Eukaryota</taxon>
        <taxon>Amoebozoa</taxon>
        <taxon>Evosea</taxon>
        <taxon>Variosea</taxon>
        <taxon>Cavosteliida</taxon>
        <taxon>Cavosteliaceae</taxon>
        <taxon>Planoprotostelium</taxon>
    </lineage>
</organism>
<keyword evidence="1" id="KW-0175">Coiled coil</keyword>